<dbReference type="GO" id="GO:0005739">
    <property type="term" value="C:mitochondrion"/>
    <property type="evidence" value="ECO:0007669"/>
    <property type="project" value="UniProtKB-SubCell"/>
</dbReference>
<evidence type="ECO:0000256" key="4">
    <source>
        <dbReference type="ARBA" id="ARBA00023136"/>
    </source>
</evidence>
<dbReference type="PANTHER" id="PTHR28018">
    <property type="entry name" value="RESPIRATORY SUPERCOMPLEX FACTOR 2, MITOCHONDRIAL"/>
    <property type="match status" value="1"/>
</dbReference>
<gene>
    <name evidence="8" type="primary">rcf2</name>
    <name evidence="8" type="ORF">LOCC1_G000414</name>
</gene>
<name>A0A8H8UKQ4_9HELO</name>
<dbReference type="PANTHER" id="PTHR28018:SF3">
    <property type="entry name" value="RESPIRATORY SUPERCOMPLEX FACTOR 2, MITOCHONDRIAL"/>
    <property type="match status" value="1"/>
</dbReference>
<accession>A0A8H8UKQ4</accession>
<dbReference type="Pfam" id="PF04588">
    <property type="entry name" value="HIG_1_N"/>
    <property type="match status" value="1"/>
</dbReference>
<dbReference type="Proteomes" id="UP000443090">
    <property type="component" value="Unassembled WGS sequence"/>
</dbReference>
<feature type="transmembrane region" description="Helical" evidence="6">
    <location>
        <begin position="116"/>
        <end position="139"/>
    </location>
</feature>
<comment type="subcellular location">
    <subcellularLocation>
        <location evidence="1">Mitochondrion</location>
    </subcellularLocation>
</comment>
<evidence type="ECO:0000256" key="5">
    <source>
        <dbReference type="SAM" id="MobiDB-lite"/>
    </source>
</evidence>
<feature type="transmembrane region" description="Helical" evidence="6">
    <location>
        <begin position="20"/>
        <end position="38"/>
    </location>
</feature>
<feature type="domain" description="HIG1" evidence="7">
    <location>
        <begin position="88"/>
        <end position="179"/>
    </location>
</feature>
<keyword evidence="4 6" id="KW-0472">Membrane</keyword>
<dbReference type="PROSITE" id="PS51503">
    <property type="entry name" value="HIG1"/>
    <property type="match status" value="1"/>
</dbReference>
<dbReference type="InterPro" id="IPR007667">
    <property type="entry name" value="Hypoxia_induced_domain"/>
</dbReference>
<evidence type="ECO:0000256" key="1">
    <source>
        <dbReference type="ARBA" id="ARBA00004173"/>
    </source>
</evidence>
<dbReference type="AlphaFoldDB" id="A0A8H8UKQ4"/>
<comment type="caution">
    <text evidence="8">The sequence shown here is derived from an EMBL/GenBank/DDBJ whole genome shotgun (WGS) entry which is preliminary data.</text>
</comment>
<evidence type="ECO:0000313" key="8">
    <source>
        <dbReference type="EMBL" id="TVY49801.1"/>
    </source>
</evidence>
<feature type="compositionally biased region" description="Basic and acidic residues" evidence="5">
    <location>
        <begin position="253"/>
        <end position="285"/>
    </location>
</feature>
<evidence type="ECO:0000256" key="3">
    <source>
        <dbReference type="ARBA" id="ARBA00022989"/>
    </source>
</evidence>
<feature type="compositionally biased region" description="Low complexity" evidence="5">
    <location>
        <begin position="286"/>
        <end position="296"/>
    </location>
</feature>
<keyword evidence="9" id="KW-1185">Reference proteome</keyword>
<protein>
    <submittedName>
        <fullName evidence="8">Respiratory supercomplex factor-like protein</fullName>
    </submittedName>
</protein>
<feature type="region of interest" description="Disordered" evidence="5">
    <location>
        <begin position="220"/>
        <end position="303"/>
    </location>
</feature>
<dbReference type="OrthoDB" id="1915122at2759"/>
<reference evidence="8 9" key="1">
    <citation type="submission" date="2018-05" db="EMBL/GenBank/DDBJ databases">
        <title>Genome sequencing and assembly of the regulated plant pathogen Lachnellula willkommii and related sister species for the development of diagnostic species identification markers.</title>
        <authorList>
            <person name="Giroux E."/>
            <person name="Bilodeau G."/>
        </authorList>
    </citation>
    <scope>NUCLEOTIDE SEQUENCE [LARGE SCALE GENOMIC DNA]</scope>
    <source>
        <strain evidence="8 9">CBS 160.35</strain>
    </source>
</reference>
<evidence type="ECO:0000256" key="2">
    <source>
        <dbReference type="ARBA" id="ARBA00022692"/>
    </source>
</evidence>
<feature type="compositionally biased region" description="Basic and acidic residues" evidence="5">
    <location>
        <begin position="220"/>
        <end position="236"/>
    </location>
</feature>
<evidence type="ECO:0000259" key="7">
    <source>
        <dbReference type="PROSITE" id="PS51503"/>
    </source>
</evidence>
<dbReference type="InterPro" id="IPR040153">
    <property type="entry name" value="Rcf2"/>
</dbReference>
<feature type="transmembrane region" description="Helical" evidence="6">
    <location>
        <begin position="151"/>
        <end position="169"/>
    </location>
</feature>
<dbReference type="EMBL" id="QGMI01000005">
    <property type="protein sequence ID" value="TVY49801.1"/>
    <property type="molecule type" value="Genomic_DNA"/>
</dbReference>
<evidence type="ECO:0000256" key="6">
    <source>
        <dbReference type="SAM" id="Phobius"/>
    </source>
</evidence>
<keyword evidence="3 6" id="KW-1133">Transmembrane helix</keyword>
<proteinExistence type="predicted"/>
<sequence length="303" mass="33611">MKILTKEEEEAHYNATLKGGIMGGLIGLSVGGTAVFAAHKRFPTFRSLTLPLKTFLVTSSGTFTAIIQADRSSRSFEFARDPQRQYRDKASTELETIRENETSFQRFKDWGRENRYSIVTVSWVASMALALGIVGKSPYLTGAQKLVQARVYAQGLTVAVLIATAAFEVGDANKGKGRWETVKVLDPNDPEHKHIIEKRIHHEAYQGEDLWRDMVATEERKMAAQKKTKEDKDPHKSPGVQTHPNEAAAKNKIVSESKSAGKVDYKEAEEKERKNQERQDEKEGSAGKSASAGVSKVSDRNGT</sequence>
<evidence type="ECO:0000313" key="9">
    <source>
        <dbReference type="Proteomes" id="UP000443090"/>
    </source>
</evidence>
<organism evidence="8 9">
    <name type="scientific">Lachnellula occidentalis</name>
    <dbReference type="NCBI Taxonomy" id="215460"/>
    <lineage>
        <taxon>Eukaryota</taxon>
        <taxon>Fungi</taxon>
        <taxon>Dikarya</taxon>
        <taxon>Ascomycota</taxon>
        <taxon>Pezizomycotina</taxon>
        <taxon>Leotiomycetes</taxon>
        <taxon>Helotiales</taxon>
        <taxon>Lachnaceae</taxon>
        <taxon>Lachnellula</taxon>
    </lineage>
</organism>
<dbReference type="GO" id="GO:0033617">
    <property type="term" value="P:mitochondrial respiratory chain complex IV assembly"/>
    <property type="evidence" value="ECO:0007669"/>
    <property type="project" value="TreeGrafter"/>
</dbReference>
<keyword evidence="2 6" id="KW-0812">Transmembrane</keyword>